<proteinExistence type="predicted"/>
<sequence length="31" mass="3708">MLLKQEPFCYEGARIVLTHKEMNWLEGVEDK</sequence>
<gene>
    <name evidence="1" type="ORF">AJ85_20600</name>
</gene>
<evidence type="ECO:0000313" key="2">
    <source>
        <dbReference type="Proteomes" id="UP000297014"/>
    </source>
</evidence>
<protein>
    <submittedName>
        <fullName evidence="1">Uncharacterized protein</fullName>
    </submittedName>
</protein>
<comment type="caution">
    <text evidence="1">The sequence shown here is derived from an EMBL/GenBank/DDBJ whole genome shotgun (WGS) entry which is preliminary data.</text>
</comment>
<accession>A0A4S4JUW8</accession>
<evidence type="ECO:0000313" key="1">
    <source>
        <dbReference type="EMBL" id="THG88918.1"/>
    </source>
</evidence>
<organism evidence="1 2">
    <name type="scientific">Alkalihalobacillus alcalophilus ATCC 27647 = CGMCC 1.3604</name>
    <dbReference type="NCBI Taxonomy" id="1218173"/>
    <lineage>
        <taxon>Bacteria</taxon>
        <taxon>Bacillati</taxon>
        <taxon>Bacillota</taxon>
        <taxon>Bacilli</taxon>
        <taxon>Bacillales</taxon>
        <taxon>Bacillaceae</taxon>
        <taxon>Alkalihalobacillus</taxon>
    </lineage>
</organism>
<dbReference type="EMBL" id="JALP01000293">
    <property type="protein sequence ID" value="THG88918.1"/>
    <property type="molecule type" value="Genomic_DNA"/>
</dbReference>
<reference evidence="1 2" key="1">
    <citation type="submission" date="2014-01" db="EMBL/GenBank/DDBJ databases">
        <title>Draft genome sequencing of Bacillus alcalophilus CGMCC 1.3604.</title>
        <authorList>
            <person name="Yang J."/>
            <person name="Diao L."/>
            <person name="Yang S."/>
        </authorList>
    </citation>
    <scope>NUCLEOTIDE SEQUENCE [LARGE SCALE GENOMIC DNA]</scope>
    <source>
        <strain evidence="1 2">CGMCC 1.3604</strain>
    </source>
</reference>
<dbReference type="AlphaFoldDB" id="A0A4S4JUW8"/>
<dbReference type="Proteomes" id="UP000297014">
    <property type="component" value="Unassembled WGS sequence"/>
</dbReference>
<name>A0A4S4JUW8_ALKAL</name>